<gene>
    <name evidence="4" type="ORF">E1283_08875</name>
</gene>
<dbReference type="GO" id="GO:0016787">
    <property type="term" value="F:hydrolase activity"/>
    <property type="evidence" value="ECO:0007669"/>
    <property type="project" value="UniProtKB-KW"/>
</dbReference>
<evidence type="ECO:0000256" key="2">
    <source>
        <dbReference type="ARBA" id="ARBA00022801"/>
    </source>
</evidence>
<reference evidence="4 5" key="1">
    <citation type="submission" date="2019-03" db="EMBL/GenBank/DDBJ databases">
        <title>Draft genome sequences of novel Actinobacteria.</title>
        <authorList>
            <person name="Sahin N."/>
            <person name="Ay H."/>
            <person name="Saygin H."/>
        </authorList>
    </citation>
    <scope>NUCLEOTIDE SEQUENCE [LARGE SCALE GENOMIC DNA]</scope>
    <source>
        <strain evidence="4 5">DSM 41900</strain>
    </source>
</reference>
<dbReference type="Pfam" id="PF13472">
    <property type="entry name" value="Lipase_GDSL_2"/>
    <property type="match status" value="1"/>
</dbReference>
<feature type="domain" description="SGNH hydrolase-type esterase" evidence="3">
    <location>
        <begin position="152"/>
        <end position="333"/>
    </location>
</feature>
<dbReference type="SUPFAM" id="SSF49785">
    <property type="entry name" value="Galactose-binding domain-like"/>
    <property type="match status" value="1"/>
</dbReference>
<evidence type="ECO:0000259" key="3">
    <source>
        <dbReference type="Pfam" id="PF13472"/>
    </source>
</evidence>
<dbReference type="EMBL" id="SMKI01000068">
    <property type="protein sequence ID" value="TDC76805.1"/>
    <property type="molecule type" value="Genomic_DNA"/>
</dbReference>
<keyword evidence="5" id="KW-1185">Reference proteome</keyword>
<dbReference type="SUPFAM" id="SSF52266">
    <property type="entry name" value="SGNH hydrolase"/>
    <property type="match status" value="1"/>
</dbReference>
<dbReference type="Gene3D" id="2.60.120.430">
    <property type="entry name" value="Galactose-binding lectin"/>
    <property type="match status" value="1"/>
</dbReference>
<keyword evidence="2" id="KW-0378">Hydrolase</keyword>
<evidence type="ECO:0000256" key="1">
    <source>
        <dbReference type="ARBA" id="ARBA00008668"/>
    </source>
</evidence>
<dbReference type="PANTHER" id="PTHR43695">
    <property type="entry name" value="PUTATIVE (AFU_ORTHOLOGUE AFUA_2G17250)-RELATED"/>
    <property type="match status" value="1"/>
</dbReference>
<dbReference type="CDD" id="cd01821">
    <property type="entry name" value="Rhamnogalacturan_acetylesterase_like"/>
    <property type="match status" value="1"/>
</dbReference>
<dbReference type="InterPro" id="IPR036514">
    <property type="entry name" value="SGNH_hydro_sf"/>
</dbReference>
<dbReference type="Gene3D" id="3.40.50.1110">
    <property type="entry name" value="SGNH hydrolase"/>
    <property type="match status" value="1"/>
</dbReference>
<dbReference type="PANTHER" id="PTHR43695:SF1">
    <property type="entry name" value="RHAMNOGALACTURONAN ACETYLESTERASE"/>
    <property type="match status" value="1"/>
</dbReference>
<dbReference type="OrthoDB" id="9802318at2"/>
<protein>
    <submittedName>
        <fullName evidence="4">Rhamnogalacturonan acetylesterase</fullName>
    </submittedName>
</protein>
<organism evidence="4 5">
    <name type="scientific">Streptomyces hainanensis</name>
    <dbReference type="NCBI Taxonomy" id="402648"/>
    <lineage>
        <taxon>Bacteria</taxon>
        <taxon>Bacillati</taxon>
        <taxon>Actinomycetota</taxon>
        <taxon>Actinomycetes</taxon>
        <taxon>Kitasatosporales</taxon>
        <taxon>Streptomycetaceae</taxon>
        <taxon>Streptomyces</taxon>
    </lineage>
</organism>
<name>A0A4V6PBU8_9ACTN</name>
<dbReference type="InterPro" id="IPR008979">
    <property type="entry name" value="Galactose-bd-like_sf"/>
</dbReference>
<evidence type="ECO:0000313" key="5">
    <source>
        <dbReference type="Proteomes" id="UP000295345"/>
    </source>
</evidence>
<dbReference type="InterPro" id="IPR013830">
    <property type="entry name" value="SGNH_hydro"/>
</dbReference>
<comment type="caution">
    <text evidence="4">The sequence shown here is derived from an EMBL/GenBank/DDBJ whole genome shotgun (WGS) entry which is preliminary data.</text>
</comment>
<proteinExistence type="inferred from homology"/>
<dbReference type="RefSeq" id="WP_132817378.1">
    <property type="nucleotide sequence ID" value="NZ_SMKI01000068.1"/>
</dbReference>
<evidence type="ECO:0000313" key="4">
    <source>
        <dbReference type="EMBL" id="TDC76805.1"/>
    </source>
</evidence>
<comment type="similarity">
    <text evidence="1">Belongs to the 'GDSL' lipolytic enzyme family.</text>
</comment>
<dbReference type="Proteomes" id="UP000295345">
    <property type="component" value="Unassembled WGS sequence"/>
</dbReference>
<dbReference type="AlphaFoldDB" id="A0A4V6PBU8"/>
<sequence length="356" mass="37698">MSSTSTTRIRGAVGGLAFLTVLTCLAGPLVTPAQARSAAPSGLPAECADGAPLTCHVDVEPGTYDVTVWLGGDAAASTGVSAETRRTMLAETATEAGEIVRRTFTVDVRDPEGEPTGPAGTPGLDLRFEGSAPRLAGLRVTQARHAREILIIGDSTACDQGSIPYAGWGQELPQYLRGGVSVANYADGGEGTASFLYRPQLFDNVESHVDRGDLVLIQLAHNDKSTTRDAYRANLTEMAERVRAQDGRPVFVTPIVRRRFNSDGTLTPIALHVTGEADLPAEMRSLAQELDVPLIDITALTQQLVVALGPTASRDLYLTDVTGDNTHTSVHGARTFAGLVTAELQAQHLVPDHVIR</sequence>
<accession>A0A4V6PBU8</accession>
<dbReference type="InterPro" id="IPR037459">
    <property type="entry name" value="RhgT-like"/>
</dbReference>